<keyword evidence="2" id="KW-1185">Reference proteome</keyword>
<dbReference type="AlphaFoldDB" id="A0A976FG34"/>
<proteinExistence type="predicted"/>
<reference evidence="1 2" key="1">
    <citation type="journal article" date="2021" name="Genome Biol.">
        <title>AFLAP: assembly-free linkage analysis pipeline using k-mers from genome sequencing data.</title>
        <authorList>
            <person name="Fletcher K."/>
            <person name="Zhang L."/>
            <person name="Gil J."/>
            <person name="Han R."/>
            <person name="Cavanaugh K."/>
            <person name="Michelmore R."/>
        </authorList>
    </citation>
    <scope>NUCLEOTIDE SEQUENCE [LARGE SCALE GENOMIC DNA]</scope>
    <source>
        <strain evidence="1 2">SF5</strain>
    </source>
</reference>
<dbReference type="EMBL" id="SHOA02000203">
    <property type="protein sequence ID" value="TDH66192.1"/>
    <property type="molecule type" value="Genomic_DNA"/>
</dbReference>
<accession>A0A976FG34</accession>
<organism evidence="1 2">
    <name type="scientific">Bremia lactucae</name>
    <name type="common">Lettuce downy mildew</name>
    <dbReference type="NCBI Taxonomy" id="4779"/>
    <lineage>
        <taxon>Eukaryota</taxon>
        <taxon>Sar</taxon>
        <taxon>Stramenopiles</taxon>
        <taxon>Oomycota</taxon>
        <taxon>Peronosporomycetes</taxon>
        <taxon>Peronosporales</taxon>
        <taxon>Peronosporaceae</taxon>
        <taxon>Bremia</taxon>
    </lineage>
</organism>
<protein>
    <submittedName>
        <fullName evidence="1">Uncharacterized protein</fullName>
    </submittedName>
</protein>
<name>A0A976FG34_BRELC</name>
<sequence>MVKHKLDAISKEEQDMPPSKAAKITVACEYCNKKFTTRGISRHQRGCKKTPYRFYFVNEVIHEEILSFLGNQALTKLQMITGDRYRQCEAKLAKVCCKCENDNPIISEGLCRHCARGFSSLDYDAVEHYGLTYKELNWLKPKFRDDQQNLLVSAEEYMIHLCGSKIEWLRHISKLDIQRNKERKIRKVRERNLFLRRARPDFAAYIREINFQAPDKFSWQRCHQRFVRLKARLDRGCLSLLVNSTLCKDYIFCGTEDIDVILDSIK</sequence>
<evidence type="ECO:0000313" key="2">
    <source>
        <dbReference type="Proteomes" id="UP000294530"/>
    </source>
</evidence>
<evidence type="ECO:0000313" key="1">
    <source>
        <dbReference type="EMBL" id="TDH66192.1"/>
    </source>
</evidence>
<gene>
    <name evidence="1" type="ORF">CCR75_006199</name>
</gene>
<comment type="caution">
    <text evidence="1">The sequence shown here is derived from an EMBL/GenBank/DDBJ whole genome shotgun (WGS) entry which is preliminary data.</text>
</comment>
<dbReference type="GeneID" id="94349941"/>
<dbReference type="RefSeq" id="XP_067815691.1">
    <property type="nucleotide sequence ID" value="XM_067964270.1"/>
</dbReference>
<dbReference type="Proteomes" id="UP000294530">
    <property type="component" value="Unassembled WGS sequence"/>
</dbReference>
<dbReference type="KEGG" id="blac:94349941"/>
<dbReference type="OrthoDB" id="90621at2759"/>